<keyword evidence="1" id="KW-0732">Signal</keyword>
<reference evidence="2" key="1">
    <citation type="submission" date="2018-07" db="EMBL/GenBank/DDBJ databases">
        <authorList>
            <consortium name="PulseNet: The National Subtyping Network for Foodborne Disease Surveillance"/>
            <person name="Tarr C.L."/>
            <person name="Trees E."/>
            <person name="Katz L.S."/>
            <person name="Carleton-Romer H.A."/>
            <person name="Stroika S."/>
            <person name="Kucerova Z."/>
            <person name="Roache K.F."/>
            <person name="Sabol A.L."/>
            <person name="Besser J."/>
            <person name="Gerner-Smidt P."/>
        </authorList>
    </citation>
    <scope>NUCLEOTIDE SEQUENCE</scope>
    <source>
        <strain evidence="2">PNUSAS003091</strain>
    </source>
</reference>
<dbReference type="EMBL" id="AAKRAQ010000036">
    <property type="protein sequence ID" value="ECU7778945.1"/>
    <property type="molecule type" value="Genomic_DNA"/>
</dbReference>
<comment type="caution">
    <text evidence="2">The sequence shown here is derived from an EMBL/GenBank/DDBJ whole genome shotgun (WGS) entry which is preliminary data.</text>
</comment>
<dbReference type="PROSITE" id="PS51257">
    <property type="entry name" value="PROKAR_LIPOPROTEIN"/>
    <property type="match status" value="1"/>
</dbReference>
<accession>A0A5H6TCF1</accession>
<organism evidence="2">
    <name type="scientific">Salmonella abony</name>
    <dbReference type="NCBI Taxonomy" id="29482"/>
    <lineage>
        <taxon>Bacteria</taxon>
        <taxon>Pseudomonadati</taxon>
        <taxon>Pseudomonadota</taxon>
        <taxon>Gammaproteobacteria</taxon>
        <taxon>Enterobacterales</taxon>
        <taxon>Enterobacteriaceae</taxon>
        <taxon>Salmonella</taxon>
    </lineage>
</organism>
<evidence type="ECO:0008006" key="3">
    <source>
        <dbReference type="Google" id="ProtNLM"/>
    </source>
</evidence>
<evidence type="ECO:0000313" key="2">
    <source>
        <dbReference type="EMBL" id="ECU7778945.1"/>
    </source>
</evidence>
<feature type="signal peptide" evidence="1">
    <location>
        <begin position="1"/>
        <end position="18"/>
    </location>
</feature>
<feature type="chain" id="PRO_5030121887" description="Lipoprotein" evidence="1">
    <location>
        <begin position="19"/>
        <end position="148"/>
    </location>
</feature>
<evidence type="ECO:0000256" key="1">
    <source>
        <dbReference type="SAM" id="SignalP"/>
    </source>
</evidence>
<name>A0A5H6TCF1_SALAB</name>
<proteinExistence type="predicted"/>
<sequence length="148" mass="15420">MMNRLTPCSLAVAVLLLAGCGAVPKSGGITAKAVSPAAPAAGSRVNIKPAVTAQEAAPVTTGTEACDRELKALKKLDARRYALRRAQFNRLMSGAAVYAGIRTDVAGGTRQAVDAMYLFRTGKLCTDISRDVMDALARQGDSITDGHN</sequence>
<protein>
    <recommendedName>
        <fullName evidence="3">Lipoprotein</fullName>
    </recommendedName>
</protein>
<gene>
    <name evidence="2" type="ORF">BEJ32_22865</name>
</gene>
<dbReference type="AlphaFoldDB" id="A0A5H6TCF1"/>